<dbReference type="GO" id="GO:0042597">
    <property type="term" value="C:periplasmic space"/>
    <property type="evidence" value="ECO:0007669"/>
    <property type="project" value="UniProtKB-ARBA"/>
</dbReference>
<dbReference type="PIRSF" id="PIRSF002741">
    <property type="entry name" value="MppA"/>
    <property type="match status" value="1"/>
</dbReference>
<feature type="signal peptide" evidence="1">
    <location>
        <begin position="1"/>
        <end position="19"/>
    </location>
</feature>
<organism evidence="3 4">
    <name type="scientific">Naumannella cuiyingiana</name>
    <dbReference type="NCBI Taxonomy" id="1347891"/>
    <lineage>
        <taxon>Bacteria</taxon>
        <taxon>Bacillati</taxon>
        <taxon>Actinomycetota</taxon>
        <taxon>Actinomycetes</taxon>
        <taxon>Propionibacteriales</taxon>
        <taxon>Propionibacteriaceae</taxon>
        <taxon>Naumannella</taxon>
    </lineage>
</organism>
<dbReference type="RefSeq" id="WP_179445540.1">
    <property type="nucleotide sequence ID" value="NZ_JACBZS010000001.1"/>
</dbReference>
<dbReference type="GO" id="GO:0043190">
    <property type="term" value="C:ATP-binding cassette (ABC) transporter complex"/>
    <property type="evidence" value="ECO:0007669"/>
    <property type="project" value="InterPro"/>
</dbReference>
<dbReference type="Gene3D" id="3.10.105.10">
    <property type="entry name" value="Dipeptide-binding Protein, Domain 3"/>
    <property type="match status" value="1"/>
</dbReference>
<dbReference type="InterPro" id="IPR030678">
    <property type="entry name" value="Peptide/Ni-bd"/>
</dbReference>
<dbReference type="PANTHER" id="PTHR30290:SF65">
    <property type="entry name" value="MONOACYL PHOSPHATIDYLINOSITOL TETRAMANNOSIDE-BINDING PROTEIN LPQW-RELATED"/>
    <property type="match status" value="1"/>
</dbReference>
<gene>
    <name evidence="3" type="ORF">GGQ54_002315</name>
</gene>
<dbReference type="InterPro" id="IPR039424">
    <property type="entry name" value="SBP_5"/>
</dbReference>
<protein>
    <submittedName>
        <fullName evidence="3">Peptide/nickel transport system substrate-binding protein</fullName>
    </submittedName>
</protein>
<dbReference type="SUPFAM" id="SSF53850">
    <property type="entry name" value="Periplasmic binding protein-like II"/>
    <property type="match status" value="1"/>
</dbReference>
<dbReference type="InterPro" id="IPR000914">
    <property type="entry name" value="SBP_5_dom"/>
</dbReference>
<name>A0A7Z0DA36_9ACTN</name>
<dbReference type="GO" id="GO:0015833">
    <property type="term" value="P:peptide transport"/>
    <property type="evidence" value="ECO:0007669"/>
    <property type="project" value="TreeGrafter"/>
</dbReference>
<feature type="chain" id="PRO_5039321885" evidence="1">
    <location>
        <begin position="20"/>
        <end position="552"/>
    </location>
</feature>
<evidence type="ECO:0000256" key="1">
    <source>
        <dbReference type="SAM" id="SignalP"/>
    </source>
</evidence>
<dbReference type="EMBL" id="JACBZS010000001">
    <property type="protein sequence ID" value="NYI71755.1"/>
    <property type="molecule type" value="Genomic_DNA"/>
</dbReference>
<comment type="caution">
    <text evidence="3">The sequence shown here is derived from an EMBL/GenBank/DDBJ whole genome shotgun (WGS) entry which is preliminary data.</text>
</comment>
<keyword evidence="4" id="KW-1185">Reference proteome</keyword>
<keyword evidence="1" id="KW-0732">Signal</keyword>
<evidence type="ECO:0000259" key="2">
    <source>
        <dbReference type="Pfam" id="PF00496"/>
    </source>
</evidence>
<proteinExistence type="predicted"/>
<sequence length="552" mass="58730">MTRSLTGCAVAVAMVVLLASCGSPPAPEPEPAPASDINPVAAQRLSDGGELRIAVTNLGGTWNPLHAERPSRERDQLRRAFLPTLFDVDTAGVLSPDPDFLASVDVAPGPPGQVTWQLNEDAVWADGAPIVAEDAIATWRACNGERPEFRCASDLGFDQITDVSQGSSPKQVKVTYAGSTADWQRPWSHGLLRAASVKDPQTFNDGWASMRPEWTAGPFTPSGQEPAALFLDRSEKWWGTPPRLSRISLSTVDAAGGAKGFGDHLLDVLPAEDPDTQADVREQPGGTIRMALSGAYRRLIFNTTAGPLSDPAVRRAIMLSIDPVAVGRAAFPDTGYQPLPMDSQFYGRHQGQWVDTAAQAGVRLDREEAQRVLDRAGWRPGPDGVRVKDGQPLVIRATRIAGLITSEVEAVELQRELSGVGISVQIEEASIEELADGSLLSGGNFGVVGITADTSPFPLDGLDARFGSGGEQNFSQLAMPEADRLIGELSAASDPAQRVELSRQLEAVLWEQAPSMPLYQLPQLVGARDLVANYGAPGQASVDWTAVGLIAG</sequence>
<dbReference type="GO" id="GO:1904680">
    <property type="term" value="F:peptide transmembrane transporter activity"/>
    <property type="evidence" value="ECO:0007669"/>
    <property type="project" value="TreeGrafter"/>
</dbReference>
<evidence type="ECO:0000313" key="4">
    <source>
        <dbReference type="Proteomes" id="UP000527616"/>
    </source>
</evidence>
<dbReference type="Pfam" id="PF00496">
    <property type="entry name" value="SBP_bac_5"/>
    <property type="match status" value="1"/>
</dbReference>
<feature type="domain" description="Solute-binding protein family 5" evidence="2">
    <location>
        <begin position="113"/>
        <end position="447"/>
    </location>
</feature>
<dbReference type="Proteomes" id="UP000527616">
    <property type="component" value="Unassembled WGS sequence"/>
</dbReference>
<dbReference type="PROSITE" id="PS51257">
    <property type="entry name" value="PROKAR_LIPOPROTEIN"/>
    <property type="match status" value="1"/>
</dbReference>
<reference evidence="3 4" key="1">
    <citation type="submission" date="2020-07" db="EMBL/GenBank/DDBJ databases">
        <title>Sequencing the genomes of 1000 actinobacteria strains.</title>
        <authorList>
            <person name="Klenk H.-P."/>
        </authorList>
    </citation>
    <scope>NUCLEOTIDE SEQUENCE [LARGE SCALE GENOMIC DNA]</scope>
    <source>
        <strain evidence="3 4">DSM 103164</strain>
    </source>
</reference>
<dbReference type="AlphaFoldDB" id="A0A7Z0DA36"/>
<dbReference type="PANTHER" id="PTHR30290">
    <property type="entry name" value="PERIPLASMIC BINDING COMPONENT OF ABC TRANSPORTER"/>
    <property type="match status" value="1"/>
</dbReference>
<accession>A0A7Z0DA36</accession>
<evidence type="ECO:0000313" key="3">
    <source>
        <dbReference type="EMBL" id="NYI71755.1"/>
    </source>
</evidence>
<dbReference type="Gene3D" id="3.90.76.10">
    <property type="entry name" value="Dipeptide-binding Protein, Domain 1"/>
    <property type="match status" value="1"/>
</dbReference>
<dbReference type="CDD" id="cd08501">
    <property type="entry name" value="PBP2_Lpqw"/>
    <property type="match status" value="1"/>
</dbReference>